<dbReference type="Pfam" id="PF01235">
    <property type="entry name" value="Na_Ala_symp"/>
    <property type="match status" value="1"/>
</dbReference>
<evidence type="ECO:0000313" key="10">
    <source>
        <dbReference type="EMBL" id="PHM40306.1"/>
    </source>
</evidence>
<comment type="subcellular location">
    <subcellularLocation>
        <location evidence="9">Cell inner membrane</location>
        <topology evidence="9">Multi-pass membrane protein</topology>
    </subcellularLocation>
    <subcellularLocation>
        <location evidence="1">Cell membrane</location>
        <topology evidence="1">Multi-pass membrane protein</topology>
    </subcellularLocation>
</comment>
<feature type="transmembrane region" description="Helical" evidence="9">
    <location>
        <begin position="65"/>
        <end position="91"/>
    </location>
</feature>
<name>A0A1I3HQR6_9GAMM</name>
<dbReference type="GO" id="GO:0005886">
    <property type="term" value="C:plasma membrane"/>
    <property type="evidence" value="ECO:0007669"/>
    <property type="project" value="UniProtKB-SubCell"/>
</dbReference>
<evidence type="ECO:0000256" key="5">
    <source>
        <dbReference type="ARBA" id="ARBA00022692"/>
    </source>
</evidence>
<keyword evidence="6 9" id="KW-0769">Symport</keyword>
<dbReference type="EMBL" id="NITY01000006">
    <property type="protein sequence ID" value="PHM40306.1"/>
    <property type="molecule type" value="Genomic_DNA"/>
</dbReference>
<evidence type="ECO:0000256" key="2">
    <source>
        <dbReference type="ARBA" id="ARBA00009261"/>
    </source>
</evidence>
<sequence length="458" mass="48104">MEQITQWLGAINGVVWGIPMLIGLLGIGIFMQIRLSFLPIRKLGMGFKLLFQKNEKRGEGQISPFNALMTALSATIGTGNIAGVATAIVMGGPGALFWMWMTALVGMATKYSEAVLAVRFRETDKKGNYVGGPMYYIKNGLGKKWVWLGTLFAFFGSIAGFGIGNTVQANSVADVLESNFGIEKAITAGILVILVGAVLIGGIKRISDVAGKLVPIMTVGYFGAGIIVLAMNLSAIPDALALIIKSAFTPVAAQGGFAGAAVWAAIRFGIARGIFSNEAGMGSAPIAHAAAKTQNPIRQGLIAMLGTFIDTIIVCSVTGLTIVITGGWLTGQTGATLTAASFSAAIPGGNYIVAVALAIFAFTTILGWSFYGEKCIQYLLGPKAVVPFRIAWIIALPIGATQSLTFVWLLADTLNAMMAIPNLIAIALLSPIVYRLTKDHIKDVNADSIDIKPVIKAD</sequence>
<evidence type="ECO:0000256" key="1">
    <source>
        <dbReference type="ARBA" id="ARBA00004651"/>
    </source>
</evidence>
<accession>A0A1I3HQR6</accession>
<dbReference type="EMBL" id="FORG01000001">
    <property type="protein sequence ID" value="SFI38106.1"/>
    <property type="molecule type" value="Genomic_DNA"/>
</dbReference>
<organism evidence="11 12">
    <name type="scientific">Xenorhabdus mauleonii</name>
    <dbReference type="NCBI Taxonomy" id="351675"/>
    <lineage>
        <taxon>Bacteria</taxon>
        <taxon>Pseudomonadati</taxon>
        <taxon>Pseudomonadota</taxon>
        <taxon>Gammaproteobacteria</taxon>
        <taxon>Enterobacterales</taxon>
        <taxon>Morganellaceae</taxon>
        <taxon>Xenorhabdus</taxon>
    </lineage>
</organism>
<reference evidence="12" key="1">
    <citation type="submission" date="2016-10" db="EMBL/GenBank/DDBJ databases">
        <authorList>
            <person name="Varghese N."/>
            <person name="Submissions S."/>
        </authorList>
    </citation>
    <scope>NUCLEOTIDE SEQUENCE [LARGE SCALE GENOMIC DNA]</scope>
    <source>
        <strain evidence="12">DSM 17908</strain>
    </source>
</reference>
<evidence type="ECO:0000256" key="4">
    <source>
        <dbReference type="ARBA" id="ARBA00022475"/>
    </source>
</evidence>
<feature type="transmembrane region" description="Helical" evidence="9">
    <location>
        <begin position="416"/>
        <end position="434"/>
    </location>
</feature>
<evidence type="ECO:0000256" key="8">
    <source>
        <dbReference type="ARBA" id="ARBA00023136"/>
    </source>
</evidence>
<dbReference type="PRINTS" id="PR00175">
    <property type="entry name" value="NAALASMPORT"/>
</dbReference>
<dbReference type="RefSeq" id="WP_092507034.1">
    <property type="nucleotide sequence ID" value="NZ_CAWNQB010000056.1"/>
</dbReference>
<proteinExistence type="inferred from homology"/>
<dbReference type="FunFam" id="1.20.1740.10:FF:000004">
    <property type="entry name" value="Sodium:alanine symporter family protein"/>
    <property type="match status" value="1"/>
</dbReference>
<dbReference type="GO" id="GO:0005283">
    <property type="term" value="F:amino acid:sodium symporter activity"/>
    <property type="evidence" value="ECO:0007669"/>
    <property type="project" value="InterPro"/>
</dbReference>
<gene>
    <name evidence="11" type="ORF">SAMN05421680_10131</name>
    <name evidence="10" type="ORF">Xmau_02067</name>
</gene>
<comment type="similarity">
    <text evidence="2 9">Belongs to the alanine or glycine:cation symporter (AGCS) (TC 2.A.25) family.</text>
</comment>
<dbReference type="Proteomes" id="UP000198919">
    <property type="component" value="Unassembled WGS sequence"/>
</dbReference>
<reference evidence="11" key="2">
    <citation type="submission" date="2016-10" db="EMBL/GenBank/DDBJ databases">
        <authorList>
            <person name="de Groot N.N."/>
        </authorList>
    </citation>
    <scope>NUCLEOTIDE SEQUENCE [LARGE SCALE GENOMIC DNA]</scope>
    <source>
        <strain evidence="11">DSM 17908</strain>
    </source>
</reference>
<feature type="transmembrane region" description="Helical" evidence="9">
    <location>
        <begin position="242"/>
        <end position="266"/>
    </location>
</feature>
<evidence type="ECO:0000313" key="13">
    <source>
        <dbReference type="Proteomes" id="UP000224607"/>
    </source>
</evidence>
<evidence type="ECO:0000256" key="6">
    <source>
        <dbReference type="ARBA" id="ARBA00022847"/>
    </source>
</evidence>
<protein>
    <submittedName>
        <fullName evidence="11">Alanine or glycine:cation symporter, AGCS family</fullName>
    </submittedName>
    <submittedName>
        <fullName evidence="10">Amino-acid transport protein</fullName>
    </submittedName>
</protein>
<feature type="transmembrane region" description="Helical" evidence="9">
    <location>
        <begin position="215"/>
        <end position="236"/>
    </location>
</feature>
<dbReference type="PANTHER" id="PTHR30330:SF3">
    <property type="entry name" value="TRANSCRIPTIONAL REGULATOR, LRP FAMILY"/>
    <property type="match status" value="1"/>
</dbReference>
<evidence type="ECO:0000313" key="12">
    <source>
        <dbReference type="Proteomes" id="UP000198919"/>
    </source>
</evidence>
<feature type="transmembrane region" description="Helical" evidence="9">
    <location>
        <begin position="14"/>
        <end position="33"/>
    </location>
</feature>
<feature type="transmembrane region" description="Helical" evidence="9">
    <location>
        <begin position="301"/>
        <end position="329"/>
    </location>
</feature>
<feature type="transmembrane region" description="Helical" evidence="9">
    <location>
        <begin position="145"/>
        <end position="165"/>
    </location>
</feature>
<dbReference type="NCBIfam" id="TIGR00835">
    <property type="entry name" value="agcS"/>
    <property type="match status" value="1"/>
</dbReference>
<dbReference type="InterPro" id="IPR001463">
    <property type="entry name" value="Na/Ala_symport"/>
</dbReference>
<dbReference type="OrthoDB" id="9806926at2"/>
<dbReference type="PROSITE" id="PS00873">
    <property type="entry name" value="NA_ALANINE_SYMP"/>
    <property type="match status" value="1"/>
</dbReference>
<feature type="transmembrane region" description="Helical" evidence="9">
    <location>
        <begin position="390"/>
        <end position="410"/>
    </location>
</feature>
<keyword evidence="9" id="KW-0997">Cell inner membrane</keyword>
<reference evidence="10 13" key="3">
    <citation type="journal article" date="2017" name="Nat. Microbiol.">
        <title>Natural product diversity associated with the nematode symbionts Photorhabdus and Xenorhabdus.</title>
        <authorList>
            <person name="Tobias N.J."/>
            <person name="Wolff H."/>
            <person name="Djahanschiri B."/>
            <person name="Grundmann F."/>
            <person name="Kronenwerth M."/>
            <person name="Shi Y.M."/>
            <person name="Simonyi S."/>
            <person name="Grun P."/>
            <person name="Shapiro-Ilan D."/>
            <person name="Pidot S.J."/>
            <person name="Stinear T.P."/>
            <person name="Ebersberger I."/>
            <person name="Bode H.B."/>
        </authorList>
    </citation>
    <scope>NUCLEOTIDE SEQUENCE [LARGE SCALE GENOMIC DNA]</scope>
    <source>
        <strain evidence="10 13">DSM 17908</strain>
    </source>
</reference>
<evidence type="ECO:0000256" key="3">
    <source>
        <dbReference type="ARBA" id="ARBA00022448"/>
    </source>
</evidence>
<keyword evidence="5 9" id="KW-0812">Transmembrane</keyword>
<feature type="transmembrane region" description="Helical" evidence="9">
    <location>
        <begin position="185"/>
        <end position="203"/>
    </location>
</feature>
<feature type="transmembrane region" description="Helical" evidence="9">
    <location>
        <begin position="349"/>
        <end position="370"/>
    </location>
</feature>
<keyword evidence="7 9" id="KW-1133">Transmembrane helix</keyword>
<keyword evidence="4" id="KW-1003">Cell membrane</keyword>
<evidence type="ECO:0000256" key="7">
    <source>
        <dbReference type="ARBA" id="ARBA00022989"/>
    </source>
</evidence>
<dbReference type="STRING" id="351675.SAMN05421680_10131"/>
<keyword evidence="3 9" id="KW-0813">Transport</keyword>
<evidence type="ECO:0000313" key="11">
    <source>
        <dbReference type="EMBL" id="SFI38106.1"/>
    </source>
</evidence>
<dbReference type="AlphaFoldDB" id="A0A1I3HQR6"/>
<keyword evidence="13" id="KW-1185">Reference proteome</keyword>
<dbReference type="Gene3D" id="1.20.1740.10">
    <property type="entry name" value="Amino acid/polyamine transporter I"/>
    <property type="match status" value="1"/>
</dbReference>
<dbReference type="Proteomes" id="UP000224607">
    <property type="component" value="Unassembled WGS sequence"/>
</dbReference>
<keyword evidence="8 9" id="KW-0472">Membrane</keyword>
<dbReference type="PANTHER" id="PTHR30330">
    <property type="entry name" value="AGSS FAMILY TRANSPORTER, SODIUM-ALANINE"/>
    <property type="match status" value="1"/>
</dbReference>
<evidence type="ECO:0000256" key="9">
    <source>
        <dbReference type="RuleBase" id="RU363064"/>
    </source>
</evidence>